<feature type="domain" description="RRM" evidence="7">
    <location>
        <begin position="170"/>
        <end position="247"/>
    </location>
</feature>
<dbReference type="OrthoDB" id="610462at2759"/>
<dbReference type="InterPro" id="IPR030456">
    <property type="entry name" value="TF_fork_head_CS_2"/>
</dbReference>
<dbReference type="InterPro" id="IPR001766">
    <property type="entry name" value="Fork_head_dom"/>
</dbReference>
<dbReference type="InterPro" id="IPR047519">
    <property type="entry name" value="FH_FOXQ2-like"/>
</dbReference>
<dbReference type="GO" id="GO:0005634">
    <property type="term" value="C:nucleus"/>
    <property type="evidence" value="ECO:0007669"/>
    <property type="project" value="UniProtKB-SubCell"/>
</dbReference>
<dbReference type="PRINTS" id="PR00053">
    <property type="entry name" value="FORKHEAD"/>
</dbReference>
<dbReference type="GO" id="GO:0030154">
    <property type="term" value="P:cell differentiation"/>
    <property type="evidence" value="ECO:0007669"/>
    <property type="project" value="TreeGrafter"/>
</dbReference>
<dbReference type="Pfam" id="PF00250">
    <property type="entry name" value="Forkhead"/>
    <property type="match status" value="1"/>
</dbReference>
<feature type="domain" description="RRM" evidence="7">
    <location>
        <begin position="30"/>
        <end position="108"/>
    </location>
</feature>
<keyword evidence="9" id="KW-1185">Reference proteome</keyword>
<name>A0A8S1GPS3_9PELO</name>
<accession>A0A8S1GPS3</accession>
<organism evidence="8 9">
    <name type="scientific">Caenorhabditis auriculariae</name>
    <dbReference type="NCBI Taxonomy" id="2777116"/>
    <lineage>
        <taxon>Eukaryota</taxon>
        <taxon>Metazoa</taxon>
        <taxon>Ecdysozoa</taxon>
        <taxon>Nematoda</taxon>
        <taxon>Chromadorea</taxon>
        <taxon>Rhabditida</taxon>
        <taxon>Rhabditina</taxon>
        <taxon>Rhabditomorpha</taxon>
        <taxon>Rhabditoidea</taxon>
        <taxon>Rhabditidae</taxon>
        <taxon>Peloderinae</taxon>
        <taxon>Caenorhabditis</taxon>
    </lineage>
</organism>
<dbReference type="InterPro" id="IPR000504">
    <property type="entry name" value="RRM_dom"/>
</dbReference>
<keyword evidence="1 3" id="KW-0238">DNA-binding</keyword>
<dbReference type="InterPro" id="IPR018122">
    <property type="entry name" value="TF_fork_head_CS_1"/>
</dbReference>
<evidence type="ECO:0000256" key="3">
    <source>
        <dbReference type="PROSITE-ProRule" id="PRU00089"/>
    </source>
</evidence>
<dbReference type="FunFam" id="1.10.10.10:FF:000352">
    <property type="entry name" value="Forkhead box Q2"/>
    <property type="match status" value="1"/>
</dbReference>
<evidence type="ECO:0000313" key="9">
    <source>
        <dbReference type="Proteomes" id="UP000835052"/>
    </source>
</evidence>
<feature type="compositionally biased region" description="Basic residues" evidence="5">
    <location>
        <begin position="8"/>
        <end position="21"/>
    </location>
</feature>
<dbReference type="InterPro" id="IPR050211">
    <property type="entry name" value="FOX_domain-containing"/>
</dbReference>
<dbReference type="AlphaFoldDB" id="A0A8S1GPS3"/>
<dbReference type="PANTHER" id="PTHR11829:SF343">
    <property type="entry name" value="FORK-HEAD DOMAIN-CONTAINING PROTEIN"/>
    <property type="match status" value="1"/>
</dbReference>
<reference evidence="8" key="1">
    <citation type="submission" date="2020-10" db="EMBL/GenBank/DDBJ databases">
        <authorList>
            <person name="Kikuchi T."/>
        </authorList>
    </citation>
    <scope>NUCLEOTIDE SEQUENCE</scope>
    <source>
        <strain evidence="8">NKZ352</strain>
    </source>
</reference>
<sequence>MNRGGRGERRRSRSRSPRRGRPNASSRNDRMVYITNIAYEVRWVELKNLVREKGGEVVFVELLEDRNGKPKGNAVVEFETREGAHNCIENLNRFELKGRNIIAKEIRDPIAFFRGIKEETGIDFLAKTGGSGRGQTQSESERPARSGTYELFGLNVDFLRQLHIEPPLCDRVFVANLSFNVGTDRIYEIFGMAGKIVWMDFRIDKEGRTKGVCVIQFSHPIEAVQAVSMFNNQKLYDRTMAVKMDRFEKFQADSENKEGGLPKGLESMGMGLGANGAPLANVAAVFGASTTPTREAQSLYGGGIGGGIGSSLAAGMAVGGAQSAAVPNSFMNQSGMGVGGYDSFSRNVGIGNGAPSVGSYNSQSFGGQSSYDYGKKEPFSQNQQSYASSRVIIIRNLPPDYTWQIVRDRVRQFAEVETVDIVSPGVARLRFATIQDAERARAALIGTSVEGRIIAVEYTTTSNRDKDDVSRDGRRVDEICPGAEKQSFNGGAAAAKWTIWRIKQSQMPHEMPLVSHAIRFSRHPRLPYLPSEAHNWVANKAKTSLCGQDDVDGTRLPVLHTTTFSGSLPLLARFVPTPSGLRFVYGSCFLLLLGSQCTEHCLVDLRILVGRSSRKMSMEELCASALMHYQQHLLDHSTSPTDVSSLPYKNVFFPMPSFIDVLSQSSQQPKPQHSYIGLIAMAILSSPNQKMVLSEVYDWIMSNYPYFRTRGAGWRNSIRHNLSLNDCFVKAGRAANGKGHYWAVHPACVNDFARGDFRRRRAQRKVRRHMGLAVIDGHSSDSSPSCSPRPTEASLNFYSPFTEVKPLERKFKSFTIDSILSEQT</sequence>
<dbReference type="Proteomes" id="UP000835052">
    <property type="component" value="Unassembled WGS sequence"/>
</dbReference>
<evidence type="ECO:0000256" key="1">
    <source>
        <dbReference type="ARBA" id="ARBA00023125"/>
    </source>
</evidence>
<comment type="subcellular location">
    <subcellularLocation>
        <location evidence="3">Nucleus</location>
    </subcellularLocation>
</comment>
<dbReference type="Pfam" id="PF00076">
    <property type="entry name" value="RRM_1"/>
    <property type="match status" value="3"/>
</dbReference>
<keyword evidence="4" id="KW-0694">RNA-binding</keyword>
<dbReference type="GO" id="GO:0000978">
    <property type="term" value="F:RNA polymerase II cis-regulatory region sequence-specific DNA binding"/>
    <property type="evidence" value="ECO:0007669"/>
    <property type="project" value="TreeGrafter"/>
</dbReference>
<feature type="region of interest" description="Disordered" evidence="5">
    <location>
        <begin position="1"/>
        <end position="27"/>
    </location>
</feature>
<dbReference type="PROSITE" id="PS50102">
    <property type="entry name" value="RRM"/>
    <property type="match status" value="3"/>
</dbReference>
<dbReference type="GO" id="GO:0009653">
    <property type="term" value="P:anatomical structure morphogenesis"/>
    <property type="evidence" value="ECO:0007669"/>
    <property type="project" value="TreeGrafter"/>
</dbReference>
<dbReference type="SMART" id="SM00339">
    <property type="entry name" value="FH"/>
    <property type="match status" value="1"/>
</dbReference>
<dbReference type="PROSITE" id="PS00657">
    <property type="entry name" value="FORK_HEAD_1"/>
    <property type="match status" value="1"/>
</dbReference>
<dbReference type="GO" id="GO:0003723">
    <property type="term" value="F:RNA binding"/>
    <property type="evidence" value="ECO:0007669"/>
    <property type="project" value="UniProtKB-UniRule"/>
</dbReference>
<comment type="caution">
    <text evidence="8">The sequence shown here is derived from an EMBL/GenBank/DDBJ whole genome shotgun (WGS) entry which is preliminary data.</text>
</comment>
<dbReference type="CDD" id="cd00590">
    <property type="entry name" value="RRM_SF"/>
    <property type="match status" value="1"/>
</dbReference>
<dbReference type="GO" id="GO:0000981">
    <property type="term" value="F:DNA-binding transcription factor activity, RNA polymerase II-specific"/>
    <property type="evidence" value="ECO:0007669"/>
    <property type="project" value="TreeGrafter"/>
</dbReference>
<dbReference type="EMBL" id="CAJGYM010000001">
    <property type="protein sequence ID" value="CAD6184772.1"/>
    <property type="molecule type" value="Genomic_DNA"/>
</dbReference>
<keyword evidence="2 3" id="KW-0539">Nucleus</keyword>
<evidence type="ECO:0000256" key="4">
    <source>
        <dbReference type="PROSITE-ProRule" id="PRU00176"/>
    </source>
</evidence>
<dbReference type="InterPro" id="IPR036388">
    <property type="entry name" value="WH-like_DNA-bd_sf"/>
</dbReference>
<evidence type="ECO:0000259" key="7">
    <source>
        <dbReference type="PROSITE" id="PS50102"/>
    </source>
</evidence>
<proteinExistence type="predicted"/>
<dbReference type="CDD" id="cd20035">
    <property type="entry name" value="FH_FOXQ2-like"/>
    <property type="match status" value="1"/>
</dbReference>
<protein>
    <submittedName>
        <fullName evidence="8">Uncharacterized protein</fullName>
    </submittedName>
</protein>
<dbReference type="Gene3D" id="3.30.70.330">
    <property type="match status" value="3"/>
</dbReference>
<evidence type="ECO:0000259" key="6">
    <source>
        <dbReference type="PROSITE" id="PS50039"/>
    </source>
</evidence>
<feature type="domain" description="Fork-head" evidence="6">
    <location>
        <begin position="670"/>
        <end position="762"/>
    </location>
</feature>
<dbReference type="SUPFAM" id="SSF46785">
    <property type="entry name" value="Winged helix' DNA-binding domain"/>
    <property type="match status" value="1"/>
</dbReference>
<dbReference type="Gene3D" id="1.10.10.10">
    <property type="entry name" value="Winged helix-like DNA-binding domain superfamily/Winged helix DNA-binding domain"/>
    <property type="match status" value="1"/>
</dbReference>
<dbReference type="PANTHER" id="PTHR11829">
    <property type="entry name" value="FORKHEAD BOX PROTEIN"/>
    <property type="match status" value="1"/>
</dbReference>
<dbReference type="PROSITE" id="PS50039">
    <property type="entry name" value="FORK_HEAD_3"/>
    <property type="match status" value="1"/>
</dbReference>
<feature type="domain" description="RRM" evidence="7">
    <location>
        <begin position="390"/>
        <end position="461"/>
    </location>
</feature>
<dbReference type="InterPro" id="IPR012677">
    <property type="entry name" value="Nucleotide-bd_a/b_plait_sf"/>
</dbReference>
<feature type="DNA-binding region" description="Fork-head" evidence="3">
    <location>
        <begin position="670"/>
        <end position="762"/>
    </location>
</feature>
<evidence type="ECO:0000313" key="8">
    <source>
        <dbReference type="EMBL" id="CAD6184772.1"/>
    </source>
</evidence>
<dbReference type="InterPro" id="IPR035979">
    <property type="entry name" value="RBD_domain_sf"/>
</dbReference>
<dbReference type="SMART" id="SM00360">
    <property type="entry name" value="RRM"/>
    <property type="match status" value="3"/>
</dbReference>
<dbReference type="PROSITE" id="PS00658">
    <property type="entry name" value="FORK_HEAD_2"/>
    <property type="match status" value="1"/>
</dbReference>
<gene>
    <name evidence="8" type="ORF">CAUJ_LOCUS691</name>
</gene>
<dbReference type="InterPro" id="IPR036390">
    <property type="entry name" value="WH_DNA-bd_sf"/>
</dbReference>
<dbReference type="SUPFAM" id="SSF54928">
    <property type="entry name" value="RNA-binding domain, RBD"/>
    <property type="match status" value="2"/>
</dbReference>
<evidence type="ECO:0000256" key="5">
    <source>
        <dbReference type="SAM" id="MobiDB-lite"/>
    </source>
</evidence>
<evidence type="ECO:0000256" key="2">
    <source>
        <dbReference type="ARBA" id="ARBA00023242"/>
    </source>
</evidence>